<evidence type="ECO:0000313" key="1">
    <source>
        <dbReference type="EMBL" id="MBD8506716.1"/>
    </source>
</evidence>
<gene>
    <name evidence="1" type="ORF">HT102_09480</name>
</gene>
<evidence type="ECO:0008006" key="3">
    <source>
        <dbReference type="Google" id="ProtNLM"/>
    </source>
</evidence>
<dbReference type="Proteomes" id="UP000642993">
    <property type="component" value="Unassembled WGS sequence"/>
</dbReference>
<keyword evidence="2" id="KW-1185">Reference proteome</keyword>
<name>A0A927JCW0_9ACTN</name>
<proteinExistence type="predicted"/>
<comment type="caution">
    <text evidence="1">The sequence shown here is derived from an EMBL/GenBank/DDBJ whole genome shotgun (WGS) entry which is preliminary data.</text>
</comment>
<accession>A0A927JCW0</accession>
<reference evidence="1" key="1">
    <citation type="submission" date="2020-09" db="EMBL/GenBank/DDBJ databases">
        <title>Hoyosella lacisalsi sp. nov., a halotolerant actinobacterium isolated from soil of Lake Gudzhirganskoe.</title>
        <authorList>
            <person name="Yang Q."/>
            <person name="Guo P.Y."/>
            <person name="Liu S.W."/>
            <person name="Li F.N."/>
            <person name="Sun C.H."/>
        </authorList>
    </citation>
    <scope>NUCLEOTIDE SEQUENCE</scope>
    <source>
        <strain evidence="1">G463</strain>
    </source>
</reference>
<sequence length="216" mass="24039">MARSIIETFSAIALIKIHVLLGRPLRKWRTTWGTTAAERQRTYPGDELLTDPKWSYSHAVTINAGPSEVWPWIVQLGQGRGGFYSYQALENLVGCRITNVGEILPRFQHLEVGDAIRLHPKAPPIPVALVEPERHLVLFASDAGSGEATVWGFHLLPLEGGRTRLIERGGSTHGDSVRSRLAFGRMLLEPISFVMSRKMLLTIKDSASASRHDRAR</sequence>
<dbReference type="EMBL" id="JACYWE010000005">
    <property type="protein sequence ID" value="MBD8506716.1"/>
    <property type="molecule type" value="Genomic_DNA"/>
</dbReference>
<dbReference type="SUPFAM" id="SSF55961">
    <property type="entry name" value="Bet v1-like"/>
    <property type="match status" value="1"/>
</dbReference>
<evidence type="ECO:0000313" key="2">
    <source>
        <dbReference type="Proteomes" id="UP000642993"/>
    </source>
</evidence>
<dbReference type="AlphaFoldDB" id="A0A927JCW0"/>
<organism evidence="1 2">
    <name type="scientific">Lolliginicoccus lacisalsi</name>
    <dbReference type="NCBI Taxonomy" id="2742202"/>
    <lineage>
        <taxon>Bacteria</taxon>
        <taxon>Bacillati</taxon>
        <taxon>Actinomycetota</taxon>
        <taxon>Actinomycetes</taxon>
        <taxon>Mycobacteriales</taxon>
        <taxon>Hoyosellaceae</taxon>
        <taxon>Lolliginicoccus</taxon>
    </lineage>
</organism>
<protein>
    <recommendedName>
        <fullName evidence="3">SRPBCC family protein</fullName>
    </recommendedName>
</protein>